<feature type="region of interest" description="Disordered" evidence="1">
    <location>
        <begin position="1"/>
        <end position="34"/>
    </location>
</feature>
<dbReference type="GO" id="GO:0003677">
    <property type="term" value="F:DNA binding"/>
    <property type="evidence" value="ECO:0007669"/>
    <property type="project" value="InterPro"/>
</dbReference>
<feature type="region of interest" description="Disordered" evidence="1">
    <location>
        <begin position="104"/>
        <end position="128"/>
    </location>
</feature>
<sequence>MSSSESSSDNSSSSSSEVQAKKTRKRRRTKKKVVKNPSFKVMIYKALCTTRSKKGLSRPSIVNYLQENWELSKVWRYHFNKTLAELVEDECVYQTKQHFVLDEDERDEFKGKGKRKRRNTKKKKKKKR</sequence>
<dbReference type="SUPFAM" id="SSF46785">
    <property type="entry name" value="Winged helix' DNA-binding domain"/>
    <property type="match status" value="1"/>
</dbReference>
<dbReference type="EMBL" id="JANTQA010000075">
    <property type="protein sequence ID" value="KAJ3424105.1"/>
    <property type="molecule type" value="Genomic_DNA"/>
</dbReference>
<dbReference type="InterPro" id="IPR036390">
    <property type="entry name" value="WH_DNA-bd_sf"/>
</dbReference>
<feature type="compositionally biased region" description="Basic residues" evidence="1">
    <location>
        <begin position="21"/>
        <end position="34"/>
    </location>
</feature>
<dbReference type="Pfam" id="PF00538">
    <property type="entry name" value="Linker_histone"/>
    <property type="match status" value="1"/>
</dbReference>
<dbReference type="PROSITE" id="PS51504">
    <property type="entry name" value="H15"/>
    <property type="match status" value="1"/>
</dbReference>
<feature type="domain" description="H15" evidence="2">
    <location>
        <begin position="35"/>
        <end position="103"/>
    </location>
</feature>
<evidence type="ECO:0000256" key="1">
    <source>
        <dbReference type="SAM" id="MobiDB-lite"/>
    </source>
</evidence>
<evidence type="ECO:0000313" key="4">
    <source>
        <dbReference type="Proteomes" id="UP001146793"/>
    </source>
</evidence>
<evidence type="ECO:0000313" key="3">
    <source>
        <dbReference type="EMBL" id="KAJ3424105.1"/>
    </source>
</evidence>
<organism evidence="3 4">
    <name type="scientific">Anaeramoeba flamelloides</name>
    <dbReference type="NCBI Taxonomy" id="1746091"/>
    <lineage>
        <taxon>Eukaryota</taxon>
        <taxon>Metamonada</taxon>
        <taxon>Anaeramoebidae</taxon>
        <taxon>Anaeramoeba</taxon>
    </lineage>
</organism>
<dbReference type="GO" id="GO:0006334">
    <property type="term" value="P:nucleosome assembly"/>
    <property type="evidence" value="ECO:0007669"/>
    <property type="project" value="InterPro"/>
</dbReference>
<dbReference type="Proteomes" id="UP001146793">
    <property type="component" value="Unassembled WGS sequence"/>
</dbReference>
<dbReference type="InterPro" id="IPR005818">
    <property type="entry name" value="Histone_H1/H5_H15"/>
</dbReference>
<accession>A0AAV7Y7H2</accession>
<gene>
    <name evidence="3" type="ORF">M0812_29737</name>
</gene>
<proteinExistence type="predicted"/>
<dbReference type="InterPro" id="IPR036388">
    <property type="entry name" value="WH-like_DNA-bd_sf"/>
</dbReference>
<feature type="compositionally biased region" description="Basic residues" evidence="1">
    <location>
        <begin position="112"/>
        <end position="128"/>
    </location>
</feature>
<dbReference type="Gene3D" id="1.10.10.10">
    <property type="entry name" value="Winged helix-like DNA-binding domain superfamily/Winged helix DNA-binding domain"/>
    <property type="match status" value="1"/>
</dbReference>
<feature type="compositionally biased region" description="Low complexity" evidence="1">
    <location>
        <begin position="1"/>
        <end position="16"/>
    </location>
</feature>
<evidence type="ECO:0000259" key="2">
    <source>
        <dbReference type="PROSITE" id="PS51504"/>
    </source>
</evidence>
<comment type="caution">
    <text evidence="3">The sequence shown here is derived from an EMBL/GenBank/DDBJ whole genome shotgun (WGS) entry which is preliminary data.</text>
</comment>
<reference evidence="3" key="1">
    <citation type="submission" date="2022-08" db="EMBL/GenBank/DDBJ databases">
        <title>Novel sulphate-reducing endosymbionts in the free-living metamonad Anaeramoeba.</title>
        <authorList>
            <person name="Jerlstrom-Hultqvist J."/>
            <person name="Cepicka I."/>
            <person name="Gallot-Lavallee L."/>
            <person name="Salas-Leiva D."/>
            <person name="Curtis B.A."/>
            <person name="Zahonova K."/>
            <person name="Pipaliya S."/>
            <person name="Dacks J."/>
            <person name="Roger A.J."/>
        </authorList>
    </citation>
    <scope>NUCLEOTIDE SEQUENCE</scope>
    <source>
        <strain evidence="3">Busselton2</strain>
    </source>
</reference>
<dbReference type="GO" id="GO:0000786">
    <property type="term" value="C:nucleosome"/>
    <property type="evidence" value="ECO:0007669"/>
    <property type="project" value="InterPro"/>
</dbReference>
<name>A0AAV7Y7H2_9EUKA</name>
<protein>
    <submittedName>
        <fullName evidence="3">Histone h1</fullName>
    </submittedName>
</protein>
<dbReference type="AlphaFoldDB" id="A0AAV7Y7H2"/>